<evidence type="ECO:0000313" key="8">
    <source>
        <dbReference type="EMBL" id="KAA5169064.1"/>
    </source>
</evidence>
<organism evidence="8 9">
    <name type="scientific">Bacteroides fragilis</name>
    <dbReference type="NCBI Taxonomy" id="817"/>
    <lineage>
        <taxon>Bacteria</taxon>
        <taxon>Pseudomonadati</taxon>
        <taxon>Bacteroidota</taxon>
        <taxon>Bacteroidia</taxon>
        <taxon>Bacteroidales</taxon>
        <taxon>Bacteroidaceae</taxon>
        <taxon>Bacteroides</taxon>
    </lineage>
</organism>
<dbReference type="InterPro" id="IPR011010">
    <property type="entry name" value="DNA_brk_join_enz"/>
</dbReference>
<dbReference type="Gene3D" id="1.10.443.10">
    <property type="entry name" value="Intergrase catalytic core"/>
    <property type="match status" value="1"/>
</dbReference>
<sequence length="355" mass="40734">MKNNNHRENESILIASSIREWLTMYIPQVRANSPHTQRAYMITLRLYVEFLESEKSVQHTRLTAQCFDTNVIQDWLLWLKNVRNCSNSTCNHRLACLRSFIIYLGHSNPRFLEQENKISEVKRMKTVRKNIVEITKKAMKALFSSIDQTMVTGKRDLAFFTLMYSTATRINEVLSLRIGDVQIYEKNIHNCIYVMGKGSKRRAIPLMKDCVNIIKSYIHQFHGDSPMENDLLFFSPHNGNKVKLTQEAISKRLKIYARKANGICAEIPPDIHCHNLRAARATHWLEEGVNIVMIQKLLGHESITTTMNYVAVSNAQKSEALASLEDDVSKLAAKKWKKVKESSPLAELLGLKTGK</sequence>
<dbReference type="Pfam" id="PF00589">
    <property type="entry name" value="Phage_integrase"/>
    <property type="match status" value="1"/>
</dbReference>
<dbReference type="SUPFAM" id="SSF56349">
    <property type="entry name" value="DNA breaking-rejoining enzymes"/>
    <property type="match status" value="1"/>
</dbReference>
<dbReference type="InterPro" id="IPR002104">
    <property type="entry name" value="Integrase_catalytic"/>
</dbReference>
<gene>
    <name evidence="8" type="ORF">F2Z29_20480</name>
</gene>
<keyword evidence="4" id="KW-0233">DNA recombination</keyword>
<dbReference type="RefSeq" id="WP_149921182.1">
    <property type="nucleotide sequence ID" value="NZ_JBCHCR010000055.1"/>
</dbReference>
<reference evidence="8 9" key="1">
    <citation type="journal article" date="2019" name="Nat. Med.">
        <title>A library of human gut bacterial isolates paired with longitudinal multiomics data enables mechanistic microbiome research.</title>
        <authorList>
            <person name="Poyet M."/>
            <person name="Groussin M."/>
            <person name="Gibbons S.M."/>
            <person name="Avila-Pacheco J."/>
            <person name="Jiang X."/>
            <person name="Kearney S.M."/>
            <person name="Perrotta A.R."/>
            <person name="Berdy B."/>
            <person name="Zhao S."/>
            <person name="Lieberman T.D."/>
            <person name="Swanson P.K."/>
            <person name="Smith M."/>
            <person name="Roesemann S."/>
            <person name="Alexander J.E."/>
            <person name="Rich S.A."/>
            <person name="Livny J."/>
            <person name="Vlamakis H."/>
            <person name="Clish C."/>
            <person name="Bullock K."/>
            <person name="Deik A."/>
            <person name="Scott J."/>
            <person name="Pierce K.A."/>
            <person name="Xavier R.J."/>
            <person name="Alm E.J."/>
        </authorList>
    </citation>
    <scope>NUCLEOTIDE SEQUENCE [LARGE SCALE GENOMIC DNA]</scope>
    <source>
        <strain evidence="8 9">BIOML-A7</strain>
    </source>
</reference>
<evidence type="ECO:0000259" key="7">
    <source>
        <dbReference type="PROSITE" id="PS51900"/>
    </source>
</evidence>
<dbReference type="InterPro" id="IPR004107">
    <property type="entry name" value="Integrase_SAM-like_N"/>
</dbReference>
<protein>
    <submittedName>
        <fullName evidence="8">Tyrosine-type recombinase/integrase</fullName>
    </submittedName>
</protein>
<dbReference type="GO" id="GO:0006310">
    <property type="term" value="P:DNA recombination"/>
    <property type="evidence" value="ECO:0007669"/>
    <property type="project" value="UniProtKB-KW"/>
</dbReference>
<name>A0A642KJW5_BACFG</name>
<evidence type="ECO:0000256" key="1">
    <source>
        <dbReference type="ARBA" id="ARBA00008857"/>
    </source>
</evidence>
<evidence type="ECO:0000256" key="5">
    <source>
        <dbReference type="PROSITE-ProRule" id="PRU01248"/>
    </source>
</evidence>
<feature type="domain" description="Core-binding (CB)" evidence="7">
    <location>
        <begin position="12"/>
        <end position="105"/>
    </location>
</feature>
<dbReference type="GO" id="GO:0003677">
    <property type="term" value="F:DNA binding"/>
    <property type="evidence" value="ECO:0007669"/>
    <property type="project" value="UniProtKB-UniRule"/>
</dbReference>
<dbReference type="PANTHER" id="PTHR30349">
    <property type="entry name" value="PHAGE INTEGRASE-RELATED"/>
    <property type="match status" value="1"/>
</dbReference>
<dbReference type="EMBL" id="VWAW01000021">
    <property type="protein sequence ID" value="KAA5169064.1"/>
    <property type="molecule type" value="Genomic_DNA"/>
</dbReference>
<comment type="similarity">
    <text evidence="1">Belongs to the 'phage' integrase family.</text>
</comment>
<keyword evidence="3 5" id="KW-0238">DNA-binding</keyword>
<proteinExistence type="inferred from homology"/>
<evidence type="ECO:0000259" key="6">
    <source>
        <dbReference type="PROSITE" id="PS51898"/>
    </source>
</evidence>
<dbReference type="PROSITE" id="PS51900">
    <property type="entry name" value="CB"/>
    <property type="match status" value="1"/>
</dbReference>
<dbReference type="Proteomes" id="UP000436803">
    <property type="component" value="Unassembled WGS sequence"/>
</dbReference>
<dbReference type="PANTHER" id="PTHR30349:SF41">
    <property type="entry name" value="INTEGRASE_RECOMBINASE PROTEIN MJ0367-RELATED"/>
    <property type="match status" value="1"/>
</dbReference>
<accession>A0A642KJW5</accession>
<dbReference type="InterPro" id="IPR010998">
    <property type="entry name" value="Integrase_recombinase_N"/>
</dbReference>
<dbReference type="InterPro" id="IPR044068">
    <property type="entry name" value="CB"/>
</dbReference>
<dbReference type="InterPro" id="IPR013762">
    <property type="entry name" value="Integrase-like_cat_sf"/>
</dbReference>
<dbReference type="AlphaFoldDB" id="A0A642KJW5"/>
<dbReference type="Gene3D" id="1.10.150.130">
    <property type="match status" value="1"/>
</dbReference>
<feature type="domain" description="Tyr recombinase" evidence="6">
    <location>
        <begin position="129"/>
        <end position="322"/>
    </location>
</feature>
<keyword evidence="2" id="KW-0229">DNA integration</keyword>
<evidence type="ECO:0000256" key="3">
    <source>
        <dbReference type="ARBA" id="ARBA00023125"/>
    </source>
</evidence>
<dbReference type="PROSITE" id="PS51898">
    <property type="entry name" value="TYR_RECOMBINASE"/>
    <property type="match status" value="1"/>
</dbReference>
<evidence type="ECO:0000256" key="2">
    <source>
        <dbReference type="ARBA" id="ARBA00022908"/>
    </source>
</evidence>
<dbReference type="Pfam" id="PF02899">
    <property type="entry name" value="Phage_int_SAM_1"/>
    <property type="match status" value="1"/>
</dbReference>
<dbReference type="GO" id="GO:0015074">
    <property type="term" value="P:DNA integration"/>
    <property type="evidence" value="ECO:0007669"/>
    <property type="project" value="UniProtKB-KW"/>
</dbReference>
<comment type="caution">
    <text evidence="8">The sequence shown here is derived from an EMBL/GenBank/DDBJ whole genome shotgun (WGS) entry which is preliminary data.</text>
</comment>
<dbReference type="InterPro" id="IPR050090">
    <property type="entry name" value="Tyrosine_recombinase_XerCD"/>
</dbReference>
<evidence type="ECO:0000256" key="4">
    <source>
        <dbReference type="ARBA" id="ARBA00023172"/>
    </source>
</evidence>
<evidence type="ECO:0000313" key="9">
    <source>
        <dbReference type="Proteomes" id="UP000436803"/>
    </source>
</evidence>